<proteinExistence type="predicted"/>
<keyword evidence="4" id="KW-1185">Reference proteome</keyword>
<dbReference type="OrthoDB" id="445556at2759"/>
<dbReference type="Gene3D" id="1.10.287.110">
    <property type="entry name" value="DnaJ domain"/>
    <property type="match status" value="1"/>
</dbReference>
<dbReference type="Proteomes" id="UP000242875">
    <property type="component" value="Unassembled WGS sequence"/>
</dbReference>
<dbReference type="InterPro" id="IPR001623">
    <property type="entry name" value="DnaJ_domain"/>
</dbReference>
<keyword evidence="1" id="KW-0472">Membrane</keyword>
<gene>
    <name evidence="3" type="ORF">BZG36_02214</name>
</gene>
<reference evidence="3 4" key="1">
    <citation type="journal article" date="2017" name="Mycologia">
        <title>Bifiguratus adelaidae, gen. et sp. nov., a new member of Mucoromycotina in endophytic and soil-dwelling habitats.</title>
        <authorList>
            <person name="Torres-Cruz T.J."/>
            <person name="Billingsley Tobias T.L."/>
            <person name="Almatruk M."/>
            <person name="Hesse C."/>
            <person name="Kuske C.R."/>
            <person name="Desiro A."/>
            <person name="Benucci G.M."/>
            <person name="Bonito G."/>
            <person name="Stajich J.E."/>
            <person name="Dunlap C."/>
            <person name="Arnold A.E."/>
            <person name="Porras-Alfaro A."/>
        </authorList>
    </citation>
    <scope>NUCLEOTIDE SEQUENCE [LARGE SCALE GENOMIC DNA]</scope>
    <source>
        <strain evidence="3 4">AZ0501</strain>
    </source>
</reference>
<dbReference type="InterPro" id="IPR050817">
    <property type="entry name" value="DjlA_DnaK_co-chaperone"/>
</dbReference>
<evidence type="ECO:0000313" key="4">
    <source>
        <dbReference type="Proteomes" id="UP000242875"/>
    </source>
</evidence>
<dbReference type="PROSITE" id="PS50076">
    <property type="entry name" value="DNAJ_2"/>
    <property type="match status" value="1"/>
</dbReference>
<dbReference type="PROSITE" id="PS00636">
    <property type="entry name" value="DNAJ_1"/>
    <property type="match status" value="1"/>
</dbReference>
<keyword evidence="1" id="KW-0812">Transmembrane</keyword>
<dbReference type="PRINTS" id="PR00625">
    <property type="entry name" value="JDOMAIN"/>
</dbReference>
<feature type="domain" description="J" evidence="2">
    <location>
        <begin position="441"/>
        <end position="509"/>
    </location>
</feature>
<dbReference type="CDD" id="cd06257">
    <property type="entry name" value="DnaJ"/>
    <property type="match status" value="1"/>
</dbReference>
<accession>A0A261Y3W6</accession>
<organism evidence="3 4">
    <name type="scientific">Bifiguratus adelaidae</name>
    <dbReference type="NCBI Taxonomy" id="1938954"/>
    <lineage>
        <taxon>Eukaryota</taxon>
        <taxon>Fungi</taxon>
        <taxon>Fungi incertae sedis</taxon>
        <taxon>Mucoromycota</taxon>
        <taxon>Mucoromycotina</taxon>
        <taxon>Endogonomycetes</taxon>
        <taxon>Endogonales</taxon>
        <taxon>Endogonales incertae sedis</taxon>
        <taxon>Bifiguratus</taxon>
    </lineage>
</organism>
<sequence>MLRPVRTSMCTKCSLRLVVPLLERTYNVRVVSVQRSTNALVPRPVFGRHASSTTWTKSSTAQGEGPEESKIRAVPFRQHPTAADETFERYHGHNFFSAKPQQAKGPVERYLPFWVGSAKIRARITQAQVGRDITRTVYNPRTGRMETRWDTDWRWVHDQFTFSRSYSPTQYPDLQVYASYKYRRGFVNPIRGASIADATQLSPSMLDPSPQASEYQTVRKVDPYTMRPTIAQKFIQAAIQSNEEAAADLFLRETYRADRTRLVRIELEFEDFKLYPVYLPAYVYTIRYLGRKFRTIINGNDLLVGGQRMYDWNKISVATALGTSSFMLLSGGLGGAVPGGLTGAFWLGIVAPVVVASLLTLYYPILSLYARDLWRQAEMRAHAQEPDSRWDTDWIHAYSAYEEQARYRAWQQEQQYGGGYREKFGYEERESMRRSGGDPKGYYGILGVTKDASKEEIQSAFRGLAMKHHPDRYSTPKEKEAAKVKFQQISAAYSVLRDPQKRRQYDTTGQG</sequence>
<dbReference type="SMART" id="SM00271">
    <property type="entry name" value="DnaJ"/>
    <property type="match status" value="1"/>
</dbReference>
<feature type="transmembrane region" description="Helical" evidence="1">
    <location>
        <begin position="317"/>
        <end position="337"/>
    </location>
</feature>
<dbReference type="InterPro" id="IPR036869">
    <property type="entry name" value="J_dom_sf"/>
</dbReference>
<evidence type="ECO:0000313" key="3">
    <source>
        <dbReference type="EMBL" id="OZJ05164.1"/>
    </source>
</evidence>
<dbReference type="AlphaFoldDB" id="A0A261Y3W6"/>
<dbReference type="Pfam" id="PF00226">
    <property type="entry name" value="DnaJ"/>
    <property type="match status" value="1"/>
</dbReference>
<evidence type="ECO:0000259" key="2">
    <source>
        <dbReference type="PROSITE" id="PS50076"/>
    </source>
</evidence>
<dbReference type="PANTHER" id="PTHR24074">
    <property type="entry name" value="CO-CHAPERONE PROTEIN DJLA"/>
    <property type="match status" value="1"/>
</dbReference>
<dbReference type="InterPro" id="IPR018253">
    <property type="entry name" value="DnaJ_domain_CS"/>
</dbReference>
<keyword evidence="1" id="KW-1133">Transmembrane helix</keyword>
<dbReference type="SUPFAM" id="SSF46565">
    <property type="entry name" value="Chaperone J-domain"/>
    <property type="match status" value="1"/>
</dbReference>
<evidence type="ECO:0000256" key="1">
    <source>
        <dbReference type="SAM" id="Phobius"/>
    </source>
</evidence>
<name>A0A261Y3W6_9FUNG</name>
<protein>
    <recommendedName>
        <fullName evidence="2">J domain-containing protein</fullName>
    </recommendedName>
</protein>
<comment type="caution">
    <text evidence="3">The sequence shown here is derived from an EMBL/GenBank/DDBJ whole genome shotgun (WGS) entry which is preliminary data.</text>
</comment>
<feature type="transmembrane region" description="Helical" evidence="1">
    <location>
        <begin position="343"/>
        <end position="370"/>
    </location>
</feature>
<dbReference type="EMBL" id="MVBO01000021">
    <property type="protein sequence ID" value="OZJ05164.1"/>
    <property type="molecule type" value="Genomic_DNA"/>
</dbReference>